<dbReference type="InterPro" id="IPR036390">
    <property type="entry name" value="WH_DNA-bd_sf"/>
</dbReference>
<protein>
    <submittedName>
        <fullName evidence="6">Helix-turn-helix domain-containing protein</fullName>
    </submittedName>
</protein>
<dbReference type="PROSITE" id="PS51078">
    <property type="entry name" value="ICLR_ED"/>
    <property type="match status" value="1"/>
</dbReference>
<dbReference type="InterPro" id="IPR005471">
    <property type="entry name" value="Tscrpt_reg_IclR_N"/>
</dbReference>
<dbReference type="GO" id="GO:0045892">
    <property type="term" value="P:negative regulation of DNA-templated transcription"/>
    <property type="evidence" value="ECO:0007669"/>
    <property type="project" value="TreeGrafter"/>
</dbReference>
<comment type="caution">
    <text evidence="6">The sequence shown here is derived from an EMBL/GenBank/DDBJ whole genome shotgun (WGS) entry which is preliminary data.</text>
</comment>
<feature type="domain" description="HTH iclR-type" evidence="4">
    <location>
        <begin position="12"/>
        <end position="73"/>
    </location>
</feature>
<keyword evidence="2" id="KW-0238">DNA-binding</keyword>
<dbReference type="Gene3D" id="3.30.450.40">
    <property type="match status" value="1"/>
</dbReference>
<dbReference type="Gene3D" id="1.10.10.10">
    <property type="entry name" value="Winged helix-like DNA-binding domain superfamily/Winged helix DNA-binding domain"/>
    <property type="match status" value="1"/>
</dbReference>
<dbReference type="Proteomes" id="UP000440096">
    <property type="component" value="Unassembled WGS sequence"/>
</dbReference>
<keyword evidence="3" id="KW-0804">Transcription</keyword>
<dbReference type="SUPFAM" id="SSF55781">
    <property type="entry name" value="GAF domain-like"/>
    <property type="match status" value="1"/>
</dbReference>
<dbReference type="EMBL" id="WMBA01000001">
    <property type="protein sequence ID" value="MTD52546.1"/>
    <property type="molecule type" value="Genomic_DNA"/>
</dbReference>
<dbReference type="SUPFAM" id="SSF46785">
    <property type="entry name" value="Winged helix' DNA-binding domain"/>
    <property type="match status" value="1"/>
</dbReference>
<sequence length="256" mass="27400">MSDGPMNDTRLVSSVDNALSILLLFKSRNVLRVADVAAQLGVARSTAHRLLVSLTQRGFAVQEPVTRAYTPGPELTEIGLAVVDMLDIRGRARPYLSALAEEMRETISLVTLEGTNVRFLDSLESPQILRVGSRTGQLLPAHCVSGGKVLLSTLSRDAFDALYPDEKLPTLTSRSIGTKTALLKALDVIRERGYATNQEESEPDVTAVAVTFGPANSPAAITVAAPTSRVESVEAQGAAVQRIIEATRNRKEPAAP</sequence>
<keyword evidence="7" id="KW-1185">Reference proteome</keyword>
<evidence type="ECO:0000259" key="4">
    <source>
        <dbReference type="PROSITE" id="PS51077"/>
    </source>
</evidence>
<dbReference type="GO" id="GO:0003677">
    <property type="term" value="F:DNA binding"/>
    <property type="evidence" value="ECO:0007669"/>
    <property type="project" value="UniProtKB-KW"/>
</dbReference>
<feature type="domain" description="IclR-ED" evidence="5">
    <location>
        <begin position="74"/>
        <end position="256"/>
    </location>
</feature>
<gene>
    <name evidence="6" type="ORF">GKO32_00900</name>
</gene>
<dbReference type="InterPro" id="IPR029016">
    <property type="entry name" value="GAF-like_dom_sf"/>
</dbReference>
<evidence type="ECO:0000313" key="7">
    <source>
        <dbReference type="Proteomes" id="UP000440096"/>
    </source>
</evidence>
<evidence type="ECO:0000256" key="1">
    <source>
        <dbReference type="ARBA" id="ARBA00023015"/>
    </source>
</evidence>
<accession>A0A6N7Z1X4</accession>
<dbReference type="InterPro" id="IPR036388">
    <property type="entry name" value="WH-like_DNA-bd_sf"/>
</dbReference>
<dbReference type="PANTHER" id="PTHR30136:SF35">
    <property type="entry name" value="HTH-TYPE TRANSCRIPTIONAL REGULATOR RV1719"/>
    <property type="match status" value="1"/>
</dbReference>
<dbReference type="InterPro" id="IPR050707">
    <property type="entry name" value="HTH_MetabolicPath_Reg"/>
</dbReference>
<dbReference type="InterPro" id="IPR014757">
    <property type="entry name" value="Tscrpt_reg_IclR_C"/>
</dbReference>
<reference evidence="6 7" key="1">
    <citation type="submission" date="2019-11" db="EMBL/GenBank/DDBJ databases">
        <title>Draft genome of Amycolatopsis RM579.</title>
        <authorList>
            <person name="Duangmal K."/>
            <person name="Mingma R."/>
        </authorList>
    </citation>
    <scope>NUCLEOTIDE SEQUENCE [LARGE SCALE GENOMIC DNA]</scope>
    <source>
        <strain evidence="6 7">RM579</strain>
    </source>
</reference>
<evidence type="ECO:0000313" key="6">
    <source>
        <dbReference type="EMBL" id="MTD52546.1"/>
    </source>
</evidence>
<dbReference type="PANTHER" id="PTHR30136">
    <property type="entry name" value="HELIX-TURN-HELIX TRANSCRIPTIONAL REGULATOR, ICLR FAMILY"/>
    <property type="match status" value="1"/>
</dbReference>
<dbReference type="OrthoDB" id="7274111at2"/>
<organism evidence="6 7">
    <name type="scientific">Amycolatopsis pithecellobii</name>
    <dbReference type="NCBI Taxonomy" id="664692"/>
    <lineage>
        <taxon>Bacteria</taxon>
        <taxon>Bacillati</taxon>
        <taxon>Actinomycetota</taxon>
        <taxon>Actinomycetes</taxon>
        <taxon>Pseudonocardiales</taxon>
        <taxon>Pseudonocardiaceae</taxon>
        <taxon>Amycolatopsis</taxon>
    </lineage>
</organism>
<evidence type="ECO:0000256" key="3">
    <source>
        <dbReference type="ARBA" id="ARBA00023163"/>
    </source>
</evidence>
<evidence type="ECO:0000256" key="2">
    <source>
        <dbReference type="ARBA" id="ARBA00023125"/>
    </source>
</evidence>
<dbReference type="AlphaFoldDB" id="A0A6N7Z1X4"/>
<keyword evidence="1" id="KW-0805">Transcription regulation</keyword>
<dbReference type="SMART" id="SM00346">
    <property type="entry name" value="HTH_ICLR"/>
    <property type="match status" value="1"/>
</dbReference>
<dbReference type="Pfam" id="PF09339">
    <property type="entry name" value="HTH_IclR"/>
    <property type="match status" value="1"/>
</dbReference>
<dbReference type="GO" id="GO:0003700">
    <property type="term" value="F:DNA-binding transcription factor activity"/>
    <property type="evidence" value="ECO:0007669"/>
    <property type="project" value="TreeGrafter"/>
</dbReference>
<dbReference type="Pfam" id="PF01614">
    <property type="entry name" value="IclR_C"/>
    <property type="match status" value="1"/>
</dbReference>
<evidence type="ECO:0000259" key="5">
    <source>
        <dbReference type="PROSITE" id="PS51078"/>
    </source>
</evidence>
<dbReference type="PROSITE" id="PS51077">
    <property type="entry name" value="HTH_ICLR"/>
    <property type="match status" value="1"/>
</dbReference>
<proteinExistence type="predicted"/>
<name>A0A6N7Z1X4_9PSEU</name>